<proteinExistence type="predicted"/>
<dbReference type="EMBL" id="JXTB01000143">
    <property type="protein sequence ID" value="PON59122.1"/>
    <property type="molecule type" value="Genomic_DNA"/>
</dbReference>
<reference evidence="2" key="1">
    <citation type="submission" date="2016-06" db="EMBL/GenBank/DDBJ databases">
        <title>Parallel loss of symbiosis genes in relatives of nitrogen-fixing non-legume Parasponia.</title>
        <authorList>
            <person name="Van Velzen R."/>
            <person name="Holmer R."/>
            <person name="Bu F."/>
            <person name="Rutten L."/>
            <person name="Van Zeijl A."/>
            <person name="Liu W."/>
            <person name="Santuari L."/>
            <person name="Cao Q."/>
            <person name="Sharma T."/>
            <person name="Shen D."/>
            <person name="Roswanjaya Y."/>
            <person name="Wardhani T."/>
            <person name="Kalhor M.S."/>
            <person name="Jansen J."/>
            <person name="Van den Hoogen J."/>
            <person name="Gungor B."/>
            <person name="Hartog M."/>
            <person name="Hontelez J."/>
            <person name="Verver J."/>
            <person name="Yang W.-C."/>
            <person name="Schijlen E."/>
            <person name="Repin R."/>
            <person name="Schilthuizen M."/>
            <person name="Schranz E."/>
            <person name="Heidstra R."/>
            <person name="Miyata K."/>
            <person name="Fedorova E."/>
            <person name="Kohlen W."/>
            <person name="Bisseling T."/>
            <person name="Smit S."/>
            <person name="Geurts R."/>
        </authorList>
    </citation>
    <scope>NUCLEOTIDE SEQUENCE [LARGE SCALE GENOMIC DNA]</scope>
    <source>
        <strain evidence="2">cv. WU1-14</strain>
    </source>
</reference>
<evidence type="ECO:0000313" key="1">
    <source>
        <dbReference type="EMBL" id="PON59122.1"/>
    </source>
</evidence>
<gene>
    <name evidence="1" type="ORF">PanWU01x14_162410</name>
</gene>
<organism evidence="1 2">
    <name type="scientific">Parasponia andersonii</name>
    <name type="common">Sponia andersonii</name>
    <dbReference type="NCBI Taxonomy" id="3476"/>
    <lineage>
        <taxon>Eukaryota</taxon>
        <taxon>Viridiplantae</taxon>
        <taxon>Streptophyta</taxon>
        <taxon>Embryophyta</taxon>
        <taxon>Tracheophyta</taxon>
        <taxon>Spermatophyta</taxon>
        <taxon>Magnoliopsida</taxon>
        <taxon>eudicotyledons</taxon>
        <taxon>Gunneridae</taxon>
        <taxon>Pentapetalae</taxon>
        <taxon>rosids</taxon>
        <taxon>fabids</taxon>
        <taxon>Rosales</taxon>
        <taxon>Cannabaceae</taxon>
        <taxon>Parasponia</taxon>
    </lineage>
</organism>
<dbReference type="Proteomes" id="UP000237105">
    <property type="component" value="Unassembled WGS sequence"/>
</dbReference>
<accession>A0A2P5CDJ2</accession>
<comment type="caution">
    <text evidence="1">The sequence shown here is derived from an EMBL/GenBank/DDBJ whole genome shotgun (WGS) entry which is preliminary data.</text>
</comment>
<keyword evidence="2" id="KW-1185">Reference proteome</keyword>
<evidence type="ECO:0000313" key="2">
    <source>
        <dbReference type="Proteomes" id="UP000237105"/>
    </source>
</evidence>
<sequence length="35" mass="3932">MEEANKRSRTYGTYSNLNRIGLTAGKCIITKNINT</sequence>
<protein>
    <submittedName>
        <fullName evidence="1">Uncharacterized protein</fullName>
    </submittedName>
</protein>
<name>A0A2P5CDJ2_PARAD</name>
<dbReference type="AlphaFoldDB" id="A0A2P5CDJ2"/>